<protein>
    <submittedName>
        <fullName evidence="1">Uncharacterized protein</fullName>
    </submittedName>
</protein>
<feature type="non-terminal residue" evidence="1">
    <location>
        <position position="105"/>
    </location>
</feature>
<keyword evidence="2" id="KW-1185">Reference proteome</keyword>
<reference evidence="1" key="1">
    <citation type="journal article" date="2020" name="Stud. Mycol.">
        <title>101 Dothideomycetes genomes: a test case for predicting lifestyles and emergence of pathogens.</title>
        <authorList>
            <person name="Haridas S."/>
            <person name="Albert R."/>
            <person name="Binder M."/>
            <person name="Bloem J."/>
            <person name="Labutti K."/>
            <person name="Salamov A."/>
            <person name="Andreopoulos B."/>
            <person name="Baker S."/>
            <person name="Barry K."/>
            <person name="Bills G."/>
            <person name="Bluhm B."/>
            <person name="Cannon C."/>
            <person name="Castanera R."/>
            <person name="Culley D."/>
            <person name="Daum C."/>
            <person name="Ezra D."/>
            <person name="Gonzalez J."/>
            <person name="Henrissat B."/>
            <person name="Kuo A."/>
            <person name="Liang C."/>
            <person name="Lipzen A."/>
            <person name="Lutzoni F."/>
            <person name="Magnuson J."/>
            <person name="Mondo S."/>
            <person name="Nolan M."/>
            <person name="Ohm R."/>
            <person name="Pangilinan J."/>
            <person name="Park H.-J."/>
            <person name="Ramirez L."/>
            <person name="Alfaro M."/>
            <person name="Sun H."/>
            <person name="Tritt A."/>
            <person name="Yoshinaga Y."/>
            <person name="Zwiers L.-H."/>
            <person name="Turgeon B."/>
            <person name="Goodwin S."/>
            <person name="Spatafora J."/>
            <person name="Crous P."/>
            <person name="Grigoriev I."/>
        </authorList>
    </citation>
    <scope>NUCLEOTIDE SEQUENCE</scope>
    <source>
        <strain evidence="1">CBS 525.71</strain>
    </source>
</reference>
<accession>A0ACB6RMY5</accession>
<dbReference type="EMBL" id="MU006739">
    <property type="protein sequence ID" value="KAF2623149.1"/>
    <property type="molecule type" value="Genomic_DNA"/>
</dbReference>
<gene>
    <name evidence="1" type="ORF">BU25DRAFT_350895</name>
</gene>
<name>A0ACB6RMY5_9PLEO</name>
<sequence length="105" mass="12133">MSFVSSRNFSYASTNTLDHQWDPRQVLGLHVWGRCVGQASSTRDGTCRNPINKSNMRLFERIVTELSSQPLDATLLRPKLEHLAYRGLCLQNHQDQIEDMVKEWT</sequence>
<organism evidence="1 2">
    <name type="scientific">Macroventuria anomochaeta</name>
    <dbReference type="NCBI Taxonomy" id="301207"/>
    <lineage>
        <taxon>Eukaryota</taxon>
        <taxon>Fungi</taxon>
        <taxon>Dikarya</taxon>
        <taxon>Ascomycota</taxon>
        <taxon>Pezizomycotina</taxon>
        <taxon>Dothideomycetes</taxon>
        <taxon>Pleosporomycetidae</taxon>
        <taxon>Pleosporales</taxon>
        <taxon>Pleosporineae</taxon>
        <taxon>Didymellaceae</taxon>
        <taxon>Macroventuria</taxon>
    </lineage>
</organism>
<proteinExistence type="predicted"/>
<evidence type="ECO:0000313" key="1">
    <source>
        <dbReference type="EMBL" id="KAF2623149.1"/>
    </source>
</evidence>
<evidence type="ECO:0000313" key="2">
    <source>
        <dbReference type="Proteomes" id="UP000799754"/>
    </source>
</evidence>
<comment type="caution">
    <text evidence="1">The sequence shown here is derived from an EMBL/GenBank/DDBJ whole genome shotgun (WGS) entry which is preliminary data.</text>
</comment>
<dbReference type="Proteomes" id="UP000799754">
    <property type="component" value="Unassembled WGS sequence"/>
</dbReference>